<dbReference type="Pfam" id="PF22483">
    <property type="entry name" value="Mu-transpos_C_2"/>
    <property type="match status" value="1"/>
</dbReference>
<evidence type="ECO:0000256" key="1">
    <source>
        <dbReference type="SAM" id="MobiDB-lite"/>
    </source>
</evidence>
<evidence type="ECO:0000259" key="2">
    <source>
        <dbReference type="Pfam" id="PF13358"/>
    </source>
</evidence>
<feature type="domain" description="Transposase for insertion sequence element IS21-like C-terminal" evidence="3">
    <location>
        <begin position="305"/>
        <end position="375"/>
    </location>
</feature>
<evidence type="ECO:0000259" key="3">
    <source>
        <dbReference type="Pfam" id="PF22483"/>
    </source>
</evidence>
<dbReference type="InterPro" id="IPR038717">
    <property type="entry name" value="Tc1-like_DDE_dom"/>
</dbReference>
<dbReference type="InterPro" id="IPR054353">
    <property type="entry name" value="IstA-like_C"/>
</dbReference>
<dbReference type="PANTHER" id="PTHR35004">
    <property type="entry name" value="TRANSPOSASE RV3428C-RELATED"/>
    <property type="match status" value="1"/>
</dbReference>
<dbReference type="Pfam" id="PF13358">
    <property type="entry name" value="DDE_3"/>
    <property type="match status" value="1"/>
</dbReference>
<keyword evidence="5" id="KW-1185">Reference proteome</keyword>
<evidence type="ECO:0000313" key="4">
    <source>
        <dbReference type="EMBL" id="TQF14699.1"/>
    </source>
</evidence>
<name>A0A540X0C3_9BACT</name>
<comment type="caution">
    <text evidence="4">The sequence shown here is derived from an EMBL/GenBank/DDBJ whole genome shotgun (WGS) entry which is preliminary data.</text>
</comment>
<dbReference type="EMBL" id="VIFM01000061">
    <property type="protein sequence ID" value="TQF14699.1"/>
    <property type="molecule type" value="Genomic_DNA"/>
</dbReference>
<dbReference type="AlphaFoldDB" id="A0A540X0C3"/>
<dbReference type="PANTHER" id="PTHR35004:SF8">
    <property type="entry name" value="TRANSPOSASE RV3428C-RELATED"/>
    <property type="match status" value="1"/>
</dbReference>
<dbReference type="OrthoDB" id="165456at2"/>
<proteinExistence type="predicted"/>
<organism evidence="4 5">
    <name type="scientific">Myxococcus llanfairpwllgwyngyllgogerychwyrndrobwllllantysiliogogogochensis</name>
    <dbReference type="NCBI Taxonomy" id="2590453"/>
    <lineage>
        <taxon>Bacteria</taxon>
        <taxon>Pseudomonadati</taxon>
        <taxon>Myxococcota</taxon>
        <taxon>Myxococcia</taxon>
        <taxon>Myxococcales</taxon>
        <taxon>Cystobacterineae</taxon>
        <taxon>Myxococcaceae</taxon>
        <taxon>Myxococcus</taxon>
    </lineage>
</organism>
<feature type="domain" description="Tc1-like transposase DDE" evidence="2">
    <location>
        <begin position="31"/>
        <end position="182"/>
    </location>
</feature>
<dbReference type="NCBIfam" id="NF033545">
    <property type="entry name" value="transpos_IS630"/>
    <property type="match status" value="1"/>
</dbReference>
<reference evidence="4 5" key="1">
    <citation type="submission" date="2019-06" db="EMBL/GenBank/DDBJ databases">
        <authorList>
            <person name="Livingstone P."/>
            <person name="Whitworth D."/>
        </authorList>
    </citation>
    <scope>NUCLEOTIDE SEQUENCE [LARGE SCALE GENOMIC DNA]</scope>
    <source>
        <strain evidence="4 5">AM401</strain>
    </source>
</reference>
<protein>
    <submittedName>
        <fullName evidence="4">IS630 family transposase</fullName>
    </submittedName>
</protein>
<gene>
    <name evidence="4" type="ORF">FJV41_17385</name>
</gene>
<dbReference type="Proteomes" id="UP000315369">
    <property type="component" value="Unassembled WGS sequence"/>
</dbReference>
<feature type="region of interest" description="Disordered" evidence="1">
    <location>
        <begin position="366"/>
        <end position="388"/>
    </location>
</feature>
<evidence type="ECO:0000313" key="5">
    <source>
        <dbReference type="Proteomes" id="UP000315369"/>
    </source>
</evidence>
<accession>A0A540X0C3</accession>
<sequence length="502" mass="57464">MWCVPKLDAQYIERMEDVLELYARPLRSAEPVVCFDERPVQLLEWVRPASPVRPGREARQDYAYFRCGTANLFCAVEPKAGWHLVKATPNRKSEAFAEALQDVAKHYPGAETIHLVLDNLSTHSCRALEVRYGVRAGRRLWRRFSLHYTPVHGSWLNQAEVEISLVSRQCLGNRRIPTLDKLDQETDAWEKWANRQRLRIRWRFTVPKARARFGYDPPSFSRSEDYGATALPARVRHPDRKGKVESAVGHAQRTPLKGLRFESLEAAQAYLDAWEAKWADTRIHGTTKRQVAAMFSEERPRLLSLPVEPFRYYAYGERVVHLDGHVEVDGAYYSVPPGHIGRKLHVQWDSLHVRLLLPASGQLLREHTRAPRGHHRTREEDRPSHAPRTTVQLLERAARAGRGVAALCAEVHRREGETGTRRILGVLSLAKKHGAAALDDACEVALEVGVPSYRFVRRYLERRTPTPVTLRQVDPLIRELTHYRDVIARLTQPTPHPGDTET</sequence>
<dbReference type="InterPro" id="IPR047655">
    <property type="entry name" value="Transpos_IS630-like"/>
</dbReference>